<dbReference type="PANTHER" id="PTHR33933">
    <property type="entry name" value="NUCLEOTIDYLTRANSFERASE"/>
    <property type="match status" value="1"/>
</dbReference>
<evidence type="ECO:0000313" key="2">
    <source>
        <dbReference type="EMBL" id="MFC2967327.1"/>
    </source>
</evidence>
<gene>
    <name evidence="2" type="ORF">ACFOES_04400</name>
</gene>
<name>A0ABV7AE59_9RHOB</name>
<dbReference type="Proteomes" id="UP001595443">
    <property type="component" value="Unassembled WGS sequence"/>
</dbReference>
<dbReference type="PANTHER" id="PTHR33933:SF1">
    <property type="entry name" value="PROTEIN ADENYLYLTRANSFERASE MNTA-RELATED"/>
    <property type="match status" value="1"/>
</dbReference>
<protein>
    <submittedName>
        <fullName evidence="2">Nucleotidyltransferase domain-containing protein</fullName>
    </submittedName>
</protein>
<dbReference type="RefSeq" id="WP_377831963.1">
    <property type="nucleotide sequence ID" value="NZ_JBHRSK010000004.1"/>
</dbReference>
<reference evidence="3" key="1">
    <citation type="journal article" date="2019" name="Int. J. Syst. Evol. Microbiol.">
        <title>The Global Catalogue of Microorganisms (GCM) 10K type strain sequencing project: providing services to taxonomists for standard genome sequencing and annotation.</title>
        <authorList>
            <consortium name="The Broad Institute Genomics Platform"/>
            <consortium name="The Broad Institute Genome Sequencing Center for Infectious Disease"/>
            <person name="Wu L."/>
            <person name="Ma J."/>
        </authorList>
    </citation>
    <scope>NUCLEOTIDE SEQUENCE [LARGE SCALE GENOMIC DNA]</scope>
    <source>
        <strain evidence="3">KCTC 62192</strain>
    </source>
</reference>
<dbReference type="InterPro" id="IPR043519">
    <property type="entry name" value="NT_sf"/>
</dbReference>
<dbReference type="InterPro" id="IPR002934">
    <property type="entry name" value="Polymerase_NTP_transf_dom"/>
</dbReference>
<dbReference type="CDD" id="cd05403">
    <property type="entry name" value="NT_KNTase_like"/>
    <property type="match status" value="1"/>
</dbReference>
<dbReference type="InterPro" id="IPR052548">
    <property type="entry name" value="Type_VII_TA_antitoxin"/>
</dbReference>
<dbReference type="Pfam" id="PF01909">
    <property type="entry name" value="NTP_transf_2"/>
    <property type="match status" value="1"/>
</dbReference>
<accession>A0ABV7AE59</accession>
<proteinExistence type="predicted"/>
<comment type="caution">
    <text evidence="2">The sequence shown here is derived from an EMBL/GenBank/DDBJ whole genome shotgun (WGS) entry which is preliminary data.</text>
</comment>
<evidence type="ECO:0000259" key="1">
    <source>
        <dbReference type="Pfam" id="PF01909"/>
    </source>
</evidence>
<dbReference type="EMBL" id="JBHRSK010000004">
    <property type="protein sequence ID" value="MFC2967327.1"/>
    <property type="molecule type" value="Genomic_DNA"/>
</dbReference>
<feature type="domain" description="Polymerase nucleotidyl transferase" evidence="1">
    <location>
        <begin position="11"/>
        <end position="64"/>
    </location>
</feature>
<dbReference type="SUPFAM" id="SSF81301">
    <property type="entry name" value="Nucleotidyltransferase"/>
    <property type="match status" value="1"/>
</dbReference>
<sequence>MNDDVELTILVDLCKSELGASEVWLFGSRARGDARPGSDWDILAVIPDDAPEDIDEPENTFRVKRKSNLLVDLLTVRASDFAEARDTVNTISHAAASHGIRLDI</sequence>
<evidence type="ECO:0000313" key="3">
    <source>
        <dbReference type="Proteomes" id="UP001595443"/>
    </source>
</evidence>
<organism evidence="2 3">
    <name type="scientific">Acidimangrovimonas pyrenivorans</name>
    <dbReference type="NCBI Taxonomy" id="2030798"/>
    <lineage>
        <taxon>Bacteria</taxon>
        <taxon>Pseudomonadati</taxon>
        <taxon>Pseudomonadota</taxon>
        <taxon>Alphaproteobacteria</taxon>
        <taxon>Rhodobacterales</taxon>
        <taxon>Paracoccaceae</taxon>
        <taxon>Acidimangrovimonas</taxon>
    </lineage>
</organism>
<keyword evidence="3" id="KW-1185">Reference proteome</keyword>
<dbReference type="Gene3D" id="3.30.460.10">
    <property type="entry name" value="Beta Polymerase, domain 2"/>
    <property type="match status" value="1"/>
</dbReference>